<dbReference type="Gene3D" id="3.40.640.10">
    <property type="entry name" value="Type I PLP-dependent aspartate aminotransferase-like (Major domain)"/>
    <property type="match status" value="1"/>
</dbReference>
<dbReference type="GO" id="GO:0008483">
    <property type="term" value="F:transaminase activity"/>
    <property type="evidence" value="ECO:0007669"/>
    <property type="project" value="UniProtKB-KW"/>
</dbReference>
<dbReference type="RefSeq" id="WP_128385016.1">
    <property type="nucleotide sequence ID" value="NZ_CP035033.1"/>
</dbReference>
<gene>
    <name evidence="5" type="ORF">EPV75_07845</name>
</gene>
<dbReference type="InterPro" id="IPR015422">
    <property type="entry name" value="PyrdxlP-dep_Trfase_small"/>
</dbReference>
<dbReference type="PIRSF" id="PIRSF000390">
    <property type="entry name" value="PLP_StrS"/>
    <property type="match status" value="1"/>
</dbReference>
<comment type="similarity">
    <text evidence="4">Belongs to the DegT/DnrJ/EryC1 family.</text>
</comment>
<dbReference type="InterPro" id="IPR000653">
    <property type="entry name" value="DegT/StrS_aminotransferase"/>
</dbReference>
<dbReference type="GO" id="GO:0030170">
    <property type="term" value="F:pyridoxal phosphate binding"/>
    <property type="evidence" value="ECO:0007669"/>
    <property type="project" value="TreeGrafter"/>
</dbReference>
<dbReference type="PANTHER" id="PTHR30244:SF30">
    <property type="entry name" value="BLR5990 PROTEIN"/>
    <property type="match status" value="1"/>
</dbReference>
<evidence type="ECO:0000313" key="6">
    <source>
        <dbReference type="Proteomes" id="UP000285478"/>
    </source>
</evidence>
<sequence>MSDRLADTQTLIDFIRDTYAVPSAEAGLIPLHAPCFDDTEKHMVSDCIDSTFVSSVGQYVNRFEEAMADFTGAKHAVAVVNGTMGLFLAMKVVGVQPGDLVLTQSLTFVATPNAIKLCGAEPVLLDVSRKTMGLCPDSLANFLAEQTHLENGQCLHTETGRRIAACVPMHTLGFPCEIDRLVDICREHHIKLVEDAAESLGSEYRGRHTGTFGEVGVFSFNGNKILTTGGGGMLVTDDTELAAHAKHLSTTAKVPHAWHFEHDEVAYNLRMPNLNAALGVAQMQKLPAFRQQKRALAERYRTIIEKTPGLAFFDDANNDHAAASNYWLNAVLCDGAAHREAFLAFTNEQNIQTRPLWTPMHKLEIYQACLQTELPNTEWLADRVVNLPSGIPCQGAAKGGVTS</sequence>
<dbReference type="InterPro" id="IPR015424">
    <property type="entry name" value="PyrdxlP-dep_Trfase"/>
</dbReference>
<evidence type="ECO:0000256" key="1">
    <source>
        <dbReference type="ARBA" id="ARBA00022898"/>
    </source>
</evidence>
<dbReference type="KEGG" id="htr:EPV75_07845"/>
<name>A0A410H3T5_9GAMM</name>
<evidence type="ECO:0000313" key="5">
    <source>
        <dbReference type="EMBL" id="QAB15585.1"/>
    </source>
</evidence>
<dbReference type="AlphaFoldDB" id="A0A410H3T5"/>
<dbReference type="Gene3D" id="3.90.1150.10">
    <property type="entry name" value="Aspartate Aminotransferase, domain 1"/>
    <property type="match status" value="1"/>
</dbReference>
<feature type="active site" description="Proton acceptor" evidence="2">
    <location>
        <position position="224"/>
    </location>
</feature>
<protein>
    <submittedName>
        <fullName evidence="5">LegC family aminotransferase</fullName>
    </submittedName>
</protein>
<reference evidence="5 6" key="1">
    <citation type="journal article" date="2018" name="Environ. Microbiol.">
        <title>Genomes of ubiquitous marine and hypersaline Hydrogenovibrio, Thiomicrorhabdus and Thiomicrospira spp. encode a diversity of mechanisms to sustain chemolithoautotrophy in heterogeneous environments.</title>
        <authorList>
            <person name="Scott K.M."/>
            <person name="Williams J."/>
            <person name="Porter C.M.B."/>
            <person name="Russel S."/>
            <person name="Harmer T.L."/>
            <person name="Paul J.H."/>
            <person name="Antonen K.M."/>
            <person name="Bridges M.K."/>
            <person name="Camper G.J."/>
            <person name="Campla C.K."/>
            <person name="Casella L.G."/>
            <person name="Chase E."/>
            <person name="Conrad J.W."/>
            <person name="Cruz M.C."/>
            <person name="Dunlap D.S."/>
            <person name="Duran L."/>
            <person name="Fahsbender E.M."/>
            <person name="Goldsmith D.B."/>
            <person name="Keeley R.F."/>
            <person name="Kondoff M.R."/>
            <person name="Kussy B.I."/>
            <person name="Lane M.K."/>
            <person name="Lawler S."/>
            <person name="Leigh B.A."/>
            <person name="Lewis C."/>
            <person name="Lostal L.M."/>
            <person name="Marking D."/>
            <person name="Mancera P.A."/>
            <person name="McClenthan E.C."/>
            <person name="McIntyre E.A."/>
            <person name="Mine J.A."/>
            <person name="Modi S."/>
            <person name="Moore B.D."/>
            <person name="Morgan W.A."/>
            <person name="Nelson K.M."/>
            <person name="Nguyen K.N."/>
            <person name="Ogburn N."/>
            <person name="Parrino D.G."/>
            <person name="Pedapudi A.D."/>
            <person name="Pelham R.P."/>
            <person name="Preece A.M."/>
            <person name="Rampersad E.A."/>
            <person name="Richardson J.C."/>
            <person name="Rodgers C.M."/>
            <person name="Schaffer B.L."/>
            <person name="Sheridan N.E."/>
            <person name="Solone M.R."/>
            <person name="Staley Z.R."/>
            <person name="Tabuchi M."/>
            <person name="Waide R.J."/>
            <person name="Wanjugi P.W."/>
            <person name="Young S."/>
            <person name="Clum A."/>
            <person name="Daum C."/>
            <person name="Huntemann M."/>
            <person name="Ivanova N."/>
            <person name="Kyrpides N."/>
            <person name="Mikhailova N."/>
            <person name="Palaniappan K."/>
            <person name="Pillay M."/>
            <person name="Reddy T.B.K."/>
            <person name="Shapiro N."/>
            <person name="Stamatis D."/>
            <person name="Varghese N."/>
            <person name="Woyke T."/>
            <person name="Boden R."/>
            <person name="Freyermuth S.K."/>
            <person name="Kerfeld C.A."/>
        </authorList>
    </citation>
    <scope>NUCLEOTIDE SEQUENCE [LARGE SCALE GENOMIC DNA]</scope>
    <source>
        <strain evidence="5 6">JR-2</strain>
    </source>
</reference>
<evidence type="ECO:0000256" key="4">
    <source>
        <dbReference type="RuleBase" id="RU004508"/>
    </source>
</evidence>
<dbReference type="Proteomes" id="UP000285478">
    <property type="component" value="Chromosome"/>
</dbReference>
<dbReference type="SUPFAM" id="SSF53383">
    <property type="entry name" value="PLP-dependent transferases"/>
    <property type="match status" value="1"/>
</dbReference>
<keyword evidence="6" id="KW-1185">Reference proteome</keyword>
<accession>A0A410H3T5</accession>
<evidence type="ECO:0000256" key="3">
    <source>
        <dbReference type="PIRSR" id="PIRSR000390-2"/>
    </source>
</evidence>
<dbReference type="InterPro" id="IPR026385">
    <property type="entry name" value="LegC-like"/>
</dbReference>
<proteinExistence type="inferred from homology"/>
<feature type="modified residue" description="N6-(pyridoxal phosphate)lysine" evidence="3">
    <location>
        <position position="224"/>
    </location>
</feature>
<dbReference type="PANTHER" id="PTHR30244">
    <property type="entry name" value="TRANSAMINASE"/>
    <property type="match status" value="1"/>
</dbReference>
<keyword evidence="5" id="KW-0808">Transferase</keyword>
<dbReference type="Pfam" id="PF01041">
    <property type="entry name" value="DegT_DnrJ_EryC1"/>
    <property type="match status" value="1"/>
</dbReference>
<keyword evidence="1 3" id="KW-0663">Pyridoxal phosphate</keyword>
<dbReference type="GO" id="GO:0000271">
    <property type="term" value="P:polysaccharide biosynthetic process"/>
    <property type="evidence" value="ECO:0007669"/>
    <property type="project" value="TreeGrafter"/>
</dbReference>
<dbReference type="NCBIfam" id="TIGR04181">
    <property type="entry name" value="NHT_00031"/>
    <property type="match status" value="1"/>
</dbReference>
<dbReference type="CDD" id="cd00616">
    <property type="entry name" value="AHBA_syn"/>
    <property type="match status" value="1"/>
</dbReference>
<dbReference type="EMBL" id="CP035033">
    <property type="protein sequence ID" value="QAB15585.1"/>
    <property type="molecule type" value="Genomic_DNA"/>
</dbReference>
<evidence type="ECO:0000256" key="2">
    <source>
        <dbReference type="PIRSR" id="PIRSR000390-1"/>
    </source>
</evidence>
<keyword evidence="5" id="KW-0032">Aminotransferase</keyword>
<dbReference type="InterPro" id="IPR015421">
    <property type="entry name" value="PyrdxlP-dep_Trfase_major"/>
</dbReference>
<organism evidence="5 6">
    <name type="scientific">Hydrogenovibrio thermophilus</name>
    <dbReference type="NCBI Taxonomy" id="265883"/>
    <lineage>
        <taxon>Bacteria</taxon>
        <taxon>Pseudomonadati</taxon>
        <taxon>Pseudomonadota</taxon>
        <taxon>Gammaproteobacteria</taxon>
        <taxon>Thiotrichales</taxon>
        <taxon>Piscirickettsiaceae</taxon>
        <taxon>Hydrogenovibrio</taxon>
    </lineage>
</organism>